<gene>
    <name evidence="4" type="ORF">U0R10_03720</name>
</gene>
<sequence length="351" mass="39598">MIQERNLVSPGLLVDPKIVQANIAWILNQVDNNPHRLRPHIKTHKTREVNQMLLAAGIYKFKAATIAEAELLALDEAPDVLLSMQPTGTTLTRFIELQKKYPKTSFSCLLDDRVPATQLAEISENQKVFVDLNMGMNRTGIRPEAALLLIRHIQSLSSLQLVGLHAYDGHIRDVNIEDRKKHVEKDFEHFYDLVNHLDSNLELVVGGTPSFLVHHQNPKFVCSPGTFVFFDTGYAKLYPQESVQLAVQIIGRIISKPTNHTICIDVGHKSVAPENSIENRLTFINHPEWKLLSQSEEHGIVEVGDNSSYAIGEVIRMYPYHICPTVALHQSLQVTDGSTWKVLARDRKITI</sequence>
<evidence type="ECO:0000256" key="1">
    <source>
        <dbReference type="ARBA" id="ARBA00005323"/>
    </source>
</evidence>
<dbReference type="SUPFAM" id="SSF51419">
    <property type="entry name" value="PLP-binding barrel"/>
    <property type="match status" value="1"/>
</dbReference>
<feature type="domain" description="D-serine dehydratase-like" evidence="3">
    <location>
        <begin position="246"/>
        <end position="336"/>
    </location>
</feature>
<comment type="similarity">
    <text evidence="1">Belongs to the DSD1 family.</text>
</comment>
<comment type="caution">
    <text evidence="4">The sequence shown here is derived from an EMBL/GenBank/DDBJ whole genome shotgun (WGS) entry which is preliminary data.</text>
</comment>
<dbReference type="InterPro" id="IPR029066">
    <property type="entry name" value="PLP-binding_barrel"/>
</dbReference>
<accession>A0ABW6DDD8</accession>
<dbReference type="EMBL" id="JBBKXZ010000001">
    <property type="protein sequence ID" value="MFD3393722.1"/>
    <property type="molecule type" value="Genomic_DNA"/>
</dbReference>
<evidence type="ECO:0000313" key="4">
    <source>
        <dbReference type="EMBL" id="MFD3393722.1"/>
    </source>
</evidence>
<dbReference type="Gene3D" id="2.40.37.20">
    <property type="entry name" value="D-serine dehydratase-like domain"/>
    <property type="match status" value="1"/>
</dbReference>
<organism evidence="4 5">
    <name type="scientific">Aquirufa avitistagni</name>
    <dbReference type="NCBI Taxonomy" id="3104728"/>
    <lineage>
        <taxon>Bacteria</taxon>
        <taxon>Pseudomonadati</taxon>
        <taxon>Bacteroidota</taxon>
        <taxon>Cytophagia</taxon>
        <taxon>Cytophagales</taxon>
        <taxon>Flectobacillaceae</taxon>
        <taxon>Aquirufa</taxon>
    </lineage>
</organism>
<dbReference type="InterPro" id="IPR042208">
    <property type="entry name" value="D-ser_dehydrat-like_sf"/>
</dbReference>
<dbReference type="PANTHER" id="PTHR28004:SF2">
    <property type="entry name" value="D-SERINE DEHYDRATASE"/>
    <property type="match status" value="1"/>
</dbReference>
<keyword evidence="5" id="KW-1185">Reference proteome</keyword>
<dbReference type="Pfam" id="PF01168">
    <property type="entry name" value="Ala_racemase_N"/>
    <property type="match status" value="1"/>
</dbReference>
<protein>
    <submittedName>
        <fullName evidence="4">Alanine racemase</fullName>
        <ecNumber evidence="4">5.1.1.1</ecNumber>
    </submittedName>
</protein>
<dbReference type="RefSeq" id="WP_377982590.1">
    <property type="nucleotide sequence ID" value="NZ_JBBKXZ010000001.1"/>
</dbReference>
<dbReference type="InterPro" id="IPR001608">
    <property type="entry name" value="Ala_racemase_N"/>
</dbReference>
<evidence type="ECO:0000259" key="3">
    <source>
        <dbReference type="SMART" id="SM01119"/>
    </source>
</evidence>
<keyword evidence="4" id="KW-0413">Isomerase</keyword>
<proteinExistence type="inferred from homology"/>
<dbReference type="SMART" id="SM01119">
    <property type="entry name" value="D-ser_dehydrat"/>
    <property type="match status" value="1"/>
</dbReference>
<dbReference type="InterPro" id="IPR051466">
    <property type="entry name" value="D-amino_acid_metab_enzyme"/>
</dbReference>
<name>A0ABW6DDD8_9BACT</name>
<dbReference type="Gene3D" id="3.20.20.10">
    <property type="entry name" value="Alanine racemase"/>
    <property type="match status" value="1"/>
</dbReference>
<dbReference type="GO" id="GO:0008784">
    <property type="term" value="F:alanine racemase activity"/>
    <property type="evidence" value="ECO:0007669"/>
    <property type="project" value="UniProtKB-EC"/>
</dbReference>
<dbReference type="Pfam" id="PF14031">
    <property type="entry name" value="D-ser_dehydrat"/>
    <property type="match status" value="1"/>
</dbReference>
<keyword evidence="2" id="KW-0456">Lyase</keyword>
<dbReference type="EC" id="5.1.1.1" evidence="4"/>
<dbReference type="InterPro" id="IPR026956">
    <property type="entry name" value="D-ser_dehydrat-like_dom"/>
</dbReference>
<dbReference type="Proteomes" id="UP001598138">
    <property type="component" value="Unassembled WGS sequence"/>
</dbReference>
<evidence type="ECO:0000313" key="5">
    <source>
        <dbReference type="Proteomes" id="UP001598138"/>
    </source>
</evidence>
<reference evidence="4 5" key="1">
    <citation type="submission" date="2024-03" db="EMBL/GenBank/DDBJ databases">
        <title>Aquirufa genome sequencing.</title>
        <authorList>
            <person name="Pitt A."/>
            <person name="Hahn M.W."/>
        </authorList>
    </citation>
    <scope>NUCLEOTIDE SEQUENCE [LARGE SCALE GENOMIC DNA]</scope>
    <source>
        <strain evidence="4 5">OSTEICH-129V</strain>
    </source>
</reference>
<evidence type="ECO:0000256" key="2">
    <source>
        <dbReference type="ARBA" id="ARBA00023239"/>
    </source>
</evidence>
<dbReference type="PANTHER" id="PTHR28004">
    <property type="entry name" value="ZGC:162816-RELATED"/>
    <property type="match status" value="1"/>
</dbReference>